<sequence length="82" mass="8991">MTHSRRLSCPHCGSSMRIRNSVGITPVYREAWVHCSDEVGCGFRAKMGMELIHTTCPSAKPNPDVQLPPAPSLLAQLMNEAN</sequence>
<dbReference type="Proteomes" id="UP001320168">
    <property type="component" value="Unassembled WGS sequence"/>
</dbReference>
<protein>
    <submittedName>
        <fullName evidence="2">Transcriptional regulator</fullName>
    </submittedName>
</protein>
<accession>A0ABS9A1A9</accession>
<evidence type="ECO:0000313" key="2">
    <source>
        <dbReference type="EMBL" id="MCE8002556.1"/>
    </source>
</evidence>
<gene>
    <name evidence="2" type="ORF">HOP53_06860</name>
</gene>
<evidence type="ECO:0000313" key="3">
    <source>
        <dbReference type="Proteomes" id="UP001320168"/>
    </source>
</evidence>
<evidence type="ECO:0000259" key="1">
    <source>
        <dbReference type="Pfam" id="PF04606"/>
    </source>
</evidence>
<dbReference type="EMBL" id="JABFTX010000001">
    <property type="protein sequence ID" value="MCE8002556.1"/>
    <property type="molecule type" value="Genomic_DNA"/>
</dbReference>
<dbReference type="RefSeq" id="WP_234253149.1">
    <property type="nucleotide sequence ID" value="NZ_JABFTX010000001.1"/>
</dbReference>
<reference evidence="2 3" key="1">
    <citation type="journal article" date="2021" name="Front. Microbiol.">
        <title>Aerobic Denitrification and Heterotrophic Sulfur Oxidation in the Genus Halomonas Revealed by Six Novel Species Characterizations and Genome-Based Analysis.</title>
        <authorList>
            <person name="Wang L."/>
            <person name="Shao Z."/>
        </authorList>
    </citation>
    <scope>NUCLEOTIDE SEQUENCE [LARGE SCALE GENOMIC DNA]</scope>
    <source>
        <strain evidence="2 3">MCCC 1A11081</strain>
    </source>
</reference>
<feature type="domain" description="Zinc finger Ogr/Delta-type" evidence="1">
    <location>
        <begin position="9"/>
        <end position="54"/>
    </location>
</feature>
<organism evidence="2 3">
    <name type="scientific">Billgrantia ethanolica</name>
    <dbReference type="NCBI Taxonomy" id="2733486"/>
    <lineage>
        <taxon>Bacteria</taxon>
        <taxon>Pseudomonadati</taxon>
        <taxon>Pseudomonadota</taxon>
        <taxon>Gammaproteobacteria</taxon>
        <taxon>Oceanospirillales</taxon>
        <taxon>Halomonadaceae</taxon>
        <taxon>Billgrantia</taxon>
    </lineage>
</organism>
<keyword evidence="3" id="KW-1185">Reference proteome</keyword>
<proteinExistence type="predicted"/>
<dbReference type="InterPro" id="IPR007684">
    <property type="entry name" value="Znf_Ogr/Delta"/>
</dbReference>
<comment type="caution">
    <text evidence="2">The sequence shown here is derived from an EMBL/GenBank/DDBJ whole genome shotgun (WGS) entry which is preliminary data.</text>
</comment>
<name>A0ABS9A1A9_9GAMM</name>
<dbReference type="Pfam" id="PF04606">
    <property type="entry name" value="Ogr_Delta"/>
    <property type="match status" value="1"/>
</dbReference>